<name>A0A1M4WLK4_9FIRM</name>
<dbReference type="SUPFAM" id="SSF58104">
    <property type="entry name" value="Methyl-accepting chemotaxis protein (MCP) signaling domain"/>
    <property type="match status" value="1"/>
</dbReference>
<reference evidence="14 15" key="1">
    <citation type="submission" date="2016-11" db="EMBL/GenBank/DDBJ databases">
        <authorList>
            <person name="Jaros S."/>
            <person name="Januszkiewicz K."/>
            <person name="Wedrychowicz H."/>
        </authorList>
    </citation>
    <scope>NUCLEOTIDE SEQUENCE [LARGE SCALE GENOMIC DNA]</scope>
    <source>
        <strain evidence="14 15">DSM 10502</strain>
    </source>
</reference>
<evidence type="ECO:0000256" key="10">
    <source>
        <dbReference type="SAM" id="MobiDB-lite"/>
    </source>
</evidence>
<proteinExistence type="inferred from homology"/>
<dbReference type="GO" id="GO:0006935">
    <property type="term" value="P:chemotaxis"/>
    <property type="evidence" value="ECO:0007669"/>
    <property type="project" value="InterPro"/>
</dbReference>
<feature type="transmembrane region" description="Helical" evidence="11">
    <location>
        <begin position="7"/>
        <end position="27"/>
    </location>
</feature>
<dbReference type="PANTHER" id="PTHR32089:SF112">
    <property type="entry name" value="LYSOZYME-LIKE PROTEIN-RELATED"/>
    <property type="match status" value="1"/>
</dbReference>
<dbReference type="InterPro" id="IPR004090">
    <property type="entry name" value="Chemotax_Me-accpt_rcpt"/>
</dbReference>
<dbReference type="Pfam" id="PF00672">
    <property type="entry name" value="HAMP"/>
    <property type="match status" value="1"/>
</dbReference>
<organism evidence="14 15">
    <name type="scientific">Schwartzia succinivorans DSM 10502</name>
    <dbReference type="NCBI Taxonomy" id="1123243"/>
    <lineage>
        <taxon>Bacteria</taxon>
        <taxon>Bacillati</taxon>
        <taxon>Bacillota</taxon>
        <taxon>Negativicutes</taxon>
        <taxon>Selenomonadales</taxon>
        <taxon>Selenomonadaceae</taxon>
        <taxon>Schwartzia</taxon>
    </lineage>
</organism>
<dbReference type="SUPFAM" id="SSF103190">
    <property type="entry name" value="Sensory domain-like"/>
    <property type="match status" value="1"/>
</dbReference>
<dbReference type="SMART" id="SM00283">
    <property type="entry name" value="MA"/>
    <property type="match status" value="1"/>
</dbReference>
<feature type="coiled-coil region" evidence="9">
    <location>
        <begin position="346"/>
        <end position="373"/>
    </location>
</feature>
<evidence type="ECO:0000256" key="4">
    <source>
        <dbReference type="ARBA" id="ARBA00022989"/>
    </source>
</evidence>
<dbReference type="CDD" id="cd06225">
    <property type="entry name" value="HAMP"/>
    <property type="match status" value="1"/>
</dbReference>
<dbReference type="GO" id="GO:0007165">
    <property type="term" value="P:signal transduction"/>
    <property type="evidence" value="ECO:0007669"/>
    <property type="project" value="UniProtKB-KW"/>
</dbReference>
<dbReference type="GO" id="GO:0005886">
    <property type="term" value="C:plasma membrane"/>
    <property type="evidence" value="ECO:0007669"/>
    <property type="project" value="UniProtKB-SubCell"/>
</dbReference>
<evidence type="ECO:0000256" key="2">
    <source>
        <dbReference type="ARBA" id="ARBA00022475"/>
    </source>
</evidence>
<dbReference type="OrthoDB" id="9814363at2"/>
<dbReference type="Gene3D" id="1.10.287.950">
    <property type="entry name" value="Methyl-accepting chemotaxis protein"/>
    <property type="match status" value="1"/>
</dbReference>
<keyword evidence="6 8" id="KW-0807">Transducer</keyword>
<dbReference type="SMART" id="SM00304">
    <property type="entry name" value="HAMP"/>
    <property type="match status" value="1"/>
</dbReference>
<accession>A0A1M4WLK4</accession>
<evidence type="ECO:0000256" key="6">
    <source>
        <dbReference type="ARBA" id="ARBA00023224"/>
    </source>
</evidence>
<dbReference type="InterPro" id="IPR033463">
    <property type="entry name" value="sCache_3"/>
</dbReference>
<dbReference type="Proteomes" id="UP000184404">
    <property type="component" value="Unassembled WGS sequence"/>
</dbReference>
<evidence type="ECO:0000256" key="3">
    <source>
        <dbReference type="ARBA" id="ARBA00022692"/>
    </source>
</evidence>
<keyword evidence="9" id="KW-0175">Coiled coil</keyword>
<evidence type="ECO:0000313" key="14">
    <source>
        <dbReference type="EMBL" id="SHE82077.1"/>
    </source>
</evidence>
<gene>
    <name evidence="14" type="ORF">SAMN02745190_01270</name>
</gene>
<dbReference type="STRING" id="1123243.SAMN02745190_01270"/>
<keyword evidence="5 11" id="KW-0472">Membrane</keyword>
<dbReference type="PANTHER" id="PTHR32089">
    <property type="entry name" value="METHYL-ACCEPTING CHEMOTAXIS PROTEIN MCPB"/>
    <property type="match status" value="1"/>
</dbReference>
<dbReference type="PROSITE" id="PS50111">
    <property type="entry name" value="CHEMOTAXIS_TRANSDUC_2"/>
    <property type="match status" value="1"/>
</dbReference>
<dbReference type="PRINTS" id="PR00260">
    <property type="entry name" value="CHEMTRNSDUCR"/>
</dbReference>
<evidence type="ECO:0000256" key="11">
    <source>
        <dbReference type="SAM" id="Phobius"/>
    </source>
</evidence>
<dbReference type="InterPro" id="IPR004089">
    <property type="entry name" value="MCPsignal_dom"/>
</dbReference>
<dbReference type="CDD" id="cd11386">
    <property type="entry name" value="MCP_signal"/>
    <property type="match status" value="1"/>
</dbReference>
<protein>
    <submittedName>
        <fullName evidence="14">Methyl-accepting chemotaxis protein</fullName>
    </submittedName>
</protein>
<evidence type="ECO:0000256" key="8">
    <source>
        <dbReference type="PROSITE-ProRule" id="PRU00284"/>
    </source>
</evidence>
<feature type="domain" description="Methyl-accepting transducer" evidence="12">
    <location>
        <begin position="275"/>
        <end position="546"/>
    </location>
</feature>
<dbReference type="GO" id="GO:0004888">
    <property type="term" value="F:transmembrane signaling receptor activity"/>
    <property type="evidence" value="ECO:0007669"/>
    <property type="project" value="InterPro"/>
</dbReference>
<comment type="similarity">
    <text evidence="7">Belongs to the methyl-accepting chemotaxis (MCP) protein family.</text>
</comment>
<keyword evidence="2" id="KW-1003">Cell membrane</keyword>
<evidence type="ECO:0000256" key="1">
    <source>
        <dbReference type="ARBA" id="ARBA00004651"/>
    </source>
</evidence>
<dbReference type="RefSeq" id="WP_072935333.1">
    <property type="nucleotide sequence ID" value="NZ_FQUG01000004.1"/>
</dbReference>
<keyword evidence="3 11" id="KW-0812">Transmembrane</keyword>
<dbReference type="Gene3D" id="1.10.8.500">
    <property type="entry name" value="HAMP domain in histidine kinase"/>
    <property type="match status" value="1"/>
</dbReference>
<evidence type="ECO:0000259" key="13">
    <source>
        <dbReference type="PROSITE" id="PS50885"/>
    </source>
</evidence>
<evidence type="ECO:0000256" key="5">
    <source>
        <dbReference type="ARBA" id="ARBA00023136"/>
    </source>
</evidence>
<evidence type="ECO:0000256" key="7">
    <source>
        <dbReference type="ARBA" id="ARBA00029447"/>
    </source>
</evidence>
<evidence type="ECO:0000313" key="15">
    <source>
        <dbReference type="Proteomes" id="UP000184404"/>
    </source>
</evidence>
<sequence length="561" mass="60209">MKVRQKAIIGFNVFLLLVSILIGILSYQNASDGFEVALESKASRDLTQCMEVVDLTHKGEWSVKDGVLYKNDAKMNDNNDLVDHLGQLSGNNVTLFAGDTRVATTFKDGSGKRPTGTKASEAVIQQVIKEGKNFTGMAEVLGNRYLCSYAPLKNSSGQVVGMMFMGIPMEQIEGIQNHFIKVNVIAAIILQIIAGGLSWMFIGKMIKPLEFVADALKKVADGDLRGSDIPIDTDDEIGDIAKGTNELQRKIRALMKNVSQSAQQVTESSNTLALNAAETSKSVQTVAESVVKMAEGAGEQADELDEVARQTDNMGDQMTELSNASQEMQTAADGSREGAANGRKAIDNAVTSMNELAEEIQNVSRVVQSLGERSTEIGQIIDTISNIAAQTNLLALNAAIEAARAGEAGRGFAVVAEEVRKLAEQSGEAAGNIAALISAIQKDTEEAVQAMAKGNASVEKNTTLVNEAGQAFTTIEEMVNVLYLNIEHAIKDIDNVNASSQTVVESVNRIREVSIKTSHEAQSVSASTEEQSSIMHEMSEASMALKAMSQDLQKHMAQFKI</sequence>
<dbReference type="Pfam" id="PF00015">
    <property type="entry name" value="MCPsignal"/>
    <property type="match status" value="1"/>
</dbReference>
<keyword evidence="15" id="KW-1185">Reference proteome</keyword>
<evidence type="ECO:0000256" key="9">
    <source>
        <dbReference type="SAM" id="Coils"/>
    </source>
</evidence>
<dbReference type="InterPro" id="IPR003660">
    <property type="entry name" value="HAMP_dom"/>
</dbReference>
<comment type="subcellular location">
    <subcellularLocation>
        <location evidence="1">Cell membrane</location>
        <topology evidence="1">Multi-pass membrane protein</topology>
    </subcellularLocation>
</comment>
<evidence type="ECO:0000259" key="12">
    <source>
        <dbReference type="PROSITE" id="PS50111"/>
    </source>
</evidence>
<feature type="domain" description="HAMP" evidence="13">
    <location>
        <begin position="203"/>
        <end position="256"/>
    </location>
</feature>
<keyword evidence="4 11" id="KW-1133">Transmembrane helix</keyword>
<dbReference type="PROSITE" id="PS50885">
    <property type="entry name" value="HAMP"/>
    <property type="match status" value="1"/>
</dbReference>
<dbReference type="Pfam" id="PF17202">
    <property type="entry name" value="sCache_3_3"/>
    <property type="match status" value="1"/>
</dbReference>
<dbReference type="AlphaFoldDB" id="A0A1M4WLK4"/>
<feature type="region of interest" description="Disordered" evidence="10">
    <location>
        <begin position="321"/>
        <end position="340"/>
    </location>
</feature>
<dbReference type="InterPro" id="IPR029151">
    <property type="entry name" value="Sensor-like_sf"/>
</dbReference>
<dbReference type="EMBL" id="FQUG01000004">
    <property type="protein sequence ID" value="SHE82077.1"/>
    <property type="molecule type" value="Genomic_DNA"/>
</dbReference>